<dbReference type="InterPro" id="IPR024096">
    <property type="entry name" value="NO_sig/Golgi_transp_ligand-bd"/>
</dbReference>
<evidence type="ECO:0000259" key="1">
    <source>
        <dbReference type="Pfam" id="PF07700"/>
    </source>
</evidence>
<sequence>MRGVIFTEMIEFVEEALGFDVADKMIEKAMLENHGAFSQGGNYPFDHMVKLLTALSEITGKAPNDLLFIFGKHLFSTLVKLYGKDIKSVGNALDFIDSVEEYVHVEVKKLYPDADLPKFETVQKDEESLELVYKSSKRLEAFAHGLIEACGEYFNEPLDVKYKTVCDEPYEVKFTIKKI</sequence>
<organism evidence="2 3">
    <name type="scientific">Arcobacter roscoffensis</name>
    <dbReference type="NCBI Taxonomy" id="2961520"/>
    <lineage>
        <taxon>Bacteria</taxon>
        <taxon>Pseudomonadati</taxon>
        <taxon>Campylobacterota</taxon>
        <taxon>Epsilonproteobacteria</taxon>
        <taxon>Campylobacterales</taxon>
        <taxon>Arcobacteraceae</taxon>
        <taxon>Arcobacter</taxon>
    </lineage>
</organism>
<dbReference type="InterPro" id="IPR011644">
    <property type="entry name" value="Heme_NO-bd"/>
</dbReference>
<feature type="domain" description="Heme NO-binding" evidence="1">
    <location>
        <begin position="3"/>
        <end position="161"/>
    </location>
</feature>
<dbReference type="RefSeq" id="WP_254577760.1">
    <property type="nucleotide sequence ID" value="NZ_CP100595.1"/>
</dbReference>
<dbReference type="PANTHER" id="PTHR45655:SF13">
    <property type="entry name" value="SOLUBLE GUANYLATE CYCLASE GCY-32-RELATED"/>
    <property type="match status" value="1"/>
</dbReference>
<dbReference type="Proteomes" id="UP001060012">
    <property type="component" value="Chromosome"/>
</dbReference>
<dbReference type="Gene3D" id="3.90.1520.10">
    <property type="entry name" value="H-NOX domain"/>
    <property type="match status" value="1"/>
</dbReference>
<evidence type="ECO:0000313" key="2">
    <source>
        <dbReference type="EMBL" id="UTJ07586.1"/>
    </source>
</evidence>
<name>A0ABY5E9X0_9BACT</name>
<dbReference type="EMBL" id="CP100595">
    <property type="protein sequence ID" value="UTJ07586.1"/>
    <property type="molecule type" value="Genomic_DNA"/>
</dbReference>
<gene>
    <name evidence="2" type="ORF">NJU99_05670</name>
</gene>
<accession>A0ABY5E9X0</accession>
<dbReference type="SUPFAM" id="SSF111126">
    <property type="entry name" value="Ligand-binding domain in the NO signalling and Golgi transport"/>
    <property type="match status" value="1"/>
</dbReference>
<dbReference type="InterPro" id="IPR038158">
    <property type="entry name" value="H-NOX_domain_sf"/>
</dbReference>
<reference evidence="2" key="1">
    <citation type="submission" date="2022-07" db="EMBL/GenBank/DDBJ databases">
        <title>Arcobacter roscoffensis sp. nov., a marine bacterium isolated from coastal seawater collected from Roscoff, France.</title>
        <authorList>
            <person name="Pascual J."/>
            <person name="Lepeaux C."/>
            <person name="Methner A."/>
            <person name="Overmann J."/>
        </authorList>
    </citation>
    <scope>NUCLEOTIDE SEQUENCE</scope>
    <source>
        <strain evidence="2">ARW1-2F2</strain>
    </source>
</reference>
<dbReference type="Pfam" id="PF07700">
    <property type="entry name" value="HNOB"/>
    <property type="match status" value="1"/>
</dbReference>
<protein>
    <submittedName>
        <fullName evidence="2">Heme NO-binding domain-containing protein</fullName>
    </submittedName>
</protein>
<proteinExistence type="predicted"/>
<evidence type="ECO:0000313" key="3">
    <source>
        <dbReference type="Proteomes" id="UP001060012"/>
    </source>
</evidence>
<keyword evidence="3" id="KW-1185">Reference proteome</keyword>
<dbReference type="PANTHER" id="PTHR45655">
    <property type="entry name" value="GUANYLATE CYCLASE SOLUBLE SUBUNIT BETA-2"/>
    <property type="match status" value="1"/>
</dbReference>